<gene>
    <name evidence="1" type="ORF">FE784_11635</name>
</gene>
<name>A0A5C4TAJ1_9BACL</name>
<evidence type="ECO:0000313" key="1">
    <source>
        <dbReference type="EMBL" id="TNJ66068.1"/>
    </source>
</evidence>
<dbReference type="AlphaFoldDB" id="A0A5C4TAJ1"/>
<dbReference type="RefSeq" id="WP_139602378.1">
    <property type="nucleotide sequence ID" value="NZ_VDCQ01000013.1"/>
</dbReference>
<dbReference type="OrthoDB" id="1846249at2"/>
<accession>A0A5C4TAJ1</accession>
<evidence type="ECO:0000313" key="2">
    <source>
        <dbReference type="Proteomes" id="UP000307943"/>
    </source>
</evidence>
<reference evidence="1 2" key="1">
    <citation type="submission" date="2019-05" db="EMBL/GenBank/DDBJ databases">
        <title>We sequenced the genome of Paenibacillus hemerocallicola KCTC 33185 for further insight into its adaptation and study the phylogeny of Paenibacillus.</title>
        <authorList>
            <person name="Narsing Rao M.P."/>
        </authorList>
    </citation>
    <scope>NUCLEOTIDE SEQUENCE [LARGE SCALE GENOMIC DNA]</scope>
    <source>
        <strain evidence="1 2">KCTC 33185</strain>
    </source>
</reference>
<organism evidence="1 2">
    <name type="scientific">Paenibacillus hemerocallicola</name>
    <dbReference type="NCBI Taxonomy" id="1172614"/>
    <lineage>
        <taxon>Bacteria</taxon>
        <taxon>Bacillati</taxon>
        <taxon>Bacillota</taxon>
        <taxon>Bacilli</taxon>
        <taxon>Bacillales</taxon>
        <taxon>Paenibacillaceae</taxon>
        <taxon>Paenibacillus</taxon>
    </lineage>
</organism>
<proteinExistence type="predicted"/>
<sequence length="95" mass="11063">MEDVVVAFILGEDGWIYFDHPCQNIVEKFKWEIDDHGLLQINRTTSTVFYDVEDGDELAQDSYFDEPSNMVIPDIKVDINKESTPRGENEVIIYF</sequence>
<comment type="caution">
    <text evidence="1">The sequence shown here is derived from an EMBL/GenBank/DDBJ whole genome shotgun (WGS) entry which is preliminary data.</text>
</comment>
<dbReference type="Proteomes" id="UP000307943">
    <property type="component" value="Unassembled WGS sequence"/>
</dbReference>
<keyword evidence="2" id="KW-1185">Reference proteome</keyword>
<protein>
    <submittedName>
        <fullName evidence="1">Uncharacterized protein</fullName>
    </submittedName>
</protein>
<dbReference type="EMBL" id="VDCQ01000013">
    <property type="protein sequence ID" value="TNJ66068.1"/>
    <property type="molecule type" value="Genomic_DNA"/>
</dbReference>